<name>A0A0R3W4I4_TAEAS</name>
<feature type="region of interest" description="Disordered" evidence="6">
    <location>
        <begin position="535"/>
        <end position="561"/>
    </location>
</feature>
<evidence type="ECO:0000256" key="3">
    <source>
        <dbReference type="ARBA" id="ARBA00023187"/>
    </source>
</evidence>
<evidence type="ECO:0000256" key="6">
    <source>
        <dbReference type="SAM" id="MobiDB-lite"/>
    </source>
</evidence>
<keyword evidence="2" id="KW-0507">mRNA processing</keyword>
<keyword evidence="5" id="KW-0175">Coiled coil</keyword>
<dbReference type="WBParaSite" id="TASK_0000494601-mRNA-1">
    <property type="protein sequence ID" value="TASK_0000494601-mRNA-1"/>
    <property type="gene ID" value="TASK_0000494601"/>
</dbReference>
<dbReference type="SMART" id="SM00443">
    <property type="entry name" value="G_patch"/>
    <property type="match status" value="1"/>
</dbReference>
<dbReference type="GO" id="GO:0006397">
    <property type="term" value="P:mRNA processing"/>
    <property type="evidence" value="ECO:0007669"/>
    <property type="project" value="UniProtKB-KW"/>
</dbReference>
<evidence type="ECO:0000256" key="4">
    <source>
        <dbReference type="ARBA" id="ARBA00023242"/>
    </source>
</evidence>
<evidence type="ECO:0000256" key="1">
    <source>
        <dbReference type="ARBA" id="ARBA00004123"/>
    </source>
</evidence>
<dbReference type="PANTHER" id="PTHR23340:SF0">
    <property type="entry name" value="SURP AND G-PATCH DOMAIN-CONTAINING PROTEIN 1 ISOFORM X1"/>
    <property type="match status" value="1"/>
</dbReference>
<dbReference type="InterPro" id="IPR000467">
    <property type="entry name" value="G_patch_dom"/>
</dbReference>
<evidence type="ECO:0000259" key="7">
    <source>
        <dbReference type="PROSITE" id="PS50174"/>
    </source>
</evidence>
<organism evidence="8">
    <name type="scientific">Taenia asiatica</name>
    <name type="common">Asian tapeworm</name>
    <dbReference type="NCBI Taxonomy" id="60517"/>
    <lineage>
        <taxon>Eukaryota</taxon>
        <taxon>Metazoa</taxon>
        <taxon>Spiralia</taxon>
        <taxon>Lophotrochozoa</taxon>
        <taxon>Platyhelminthes</taxon>
        <taxon>Cestoda</taxon>
        <taxon>Eucestoda</taxon>
        <taxon>Cyclophyllidea</taxon>
        <taxon>Taeniidae</taxon>
        <taxon>Taenia</taxon>
    </lineage>
</organism>
<dbReference type="PROSITE" id="PS50174">
    <property type="entry name" value="G_PATCH"/>
    <property type="match status" value="1"/>
</dbReference>
<dbReference type="InterPro" id="IPR038274">
    <property type="entry name" value="Atg6/Beclin_C_sf"/>
</dbReference>
<feature type="region of interest" description="Disordered" evidence="6">
    <location>
        <begin position="77"/>
        <end position="112"/>
    </location>
</feature>
<proteinExistence type="predicted"/>
<dbReference type="Pfam" id="PF01585">
    <property type="entry name" value="G-patch"/>
    <property type="match status" value="1"/>
</dbReference>
<dbReference type="PANTHER" id="PTHR23340">
    <property type="entry name" value="ARGININE/SERINE RICH SPLICING FACTOR SF4/14"/>
    <property type="match status" value="1"/>
</dbReference>
<accession>A0A0R3W4I4</accession>
<dbReference type="Gene3D" id="1.10.418.40">
    <property type="entry name" value="Autophagy protein 6/Beclin 1"/>
    <property type="match status" value="1"/>
</dbReference>
<protein>
    <submittedName>
        <fullName evidence="8">G-patch domain-containing protein</fullName>
    </submittedName>
</protein>
<keyword evidence="3" id="KW-0508">mRNA splicing</keyword>
<dbReference type="InterPro" id="IPR040169">
    <property type="entry name" value="SUGP1/2"/>
</dbReference>
<comment type="subcellular location">
    <subcellularLocation>
        <location evidence="1">Nucleus</location>
    </subcellularLocation>
</comment>
<dbReference type="Pfam" id="PF04111">
    <property type="entry name" value="APG6"/>
    <property type="match status" value="2"/>
</dbReference>
<dbReference type="GO" id="GO:0008380">
    <property type="term" value="P:RNA splicing"/>
    <property type="evidence" value="ECO:0007669"/>
    <property type="project" value="UniProtKB-KW"/>
</dbReference>
<dbReference type="AlphaFoldDB" id="A0A0R3W4I4"/>
<evidence type="ECO:0000313" key="8">
    <source>
        <dbReference type="WBParaSite" id="TASK_0000494601-mRNA-1"/>
    </source>
</evidence>
<keyword evidence="4" id="KW-0539">Nucleus</keyword>
<reference evidence="8" key="1">
    <citation type="submission" date="2017-02" db="UniProtKB">
        <authorList>
            <consortium name="WormBaseParasite"/>
        </authorList>
    </citation>
    <scope>IDENTIFICATION</scope>
</reference>
<feature type="domain" description="G-patch" evidence="7">
    <location>
        <begin position="293"/>
        <end position="340"/>
    </location>
</feature>
<feature type="coiled-coil region" evidence="5">
    <location>
        <begin position="590"/>
        <end position="645"/>
    </location>
</feature>
<evidence type="ECO:0000256" key="5">
    <source>
        <dbReference type="SAM" id="Coils"/>
    </source>
</evidence>
<dbReference type="GO" id="GO:0003723">
    <property type="term" value="F:RNA binding"/>
    <property type="evidence" value="ECO:0007669"/>
    <property type="project" value="TreeGrafter"/>
</dbReference>
<dbReference type="InterPro" id="IPR040455">
    <property type="entry name" value="Atg6_BARA"/>
</dbReference>
<dbReference type="GO" id="GO:0005654">
    <property type="term" value="C:nucleoplasm"/>
    <property type="evidence" value="ECO:0007669"/>
    <property type="project" value="TreeGrafter"/>
</dbReference>
<dbReference type="STRING" id="60517.A0A0R3W4I4"/>
<feature type="compositionally biased region" description="Low complexity" evidence="6">
    <location>
        <begin position="77"/>
        <end position="88"/>
    </location>
</feature>
<evidence type="ECO:0000256" key="2">
    <source>
        <dbReference type="ARBA" id="ARBA00022664"/>
    </source>
</evidence>
<sequence length="887" mass="98140">LACYVCVSINGSNPGCEDPMHGSVPVESPCRQGRSGHGGLSYARYCVKIKGQRLPPEKPPTKNNALRVCDVDANAAESEPSSLKPLESAAPTRKRKSRWDSDQAFKSEGQSELSHNEVLASAVAAAKAAAQLAASGNKSAPLICSNVRQLTGGALLSEEQVKQIQYQKELQAMHEFILAQQRLKLQEQQLMESIEGVNYSKKPRKTVDGLEVKYEYDSDEDCEGGTWEHRLRAAEMEATRDWAEKLTEMGQGKHHIGDFLPPDELERFMETYRALKEGREPDYSEYKQFKLTCENVGFQMLEKMGWKEGEGLGASGQGIVNPVSKGNVHVEGVGLGVERSSNLSVEDDEFEAYRKRMMLAYRFRPNPLYLLQSVALVACLSPMDTLSPHRPQPSNLTVSCLIASLFDVLDGMSDLVSDEAGPDISVQYYCQKCKKPLDLASDFGSSRTSDLSSIMGSEYTSGDASSPTYSPISSLDHRLQVNAYLSDIINGRTEINHPMCQECADTLISAQQQLLDFQKEEIACLEVSGCEFQRGSLDEESPDSLKTSSAEVDEDGSYSEQLHAVEDTPAEAEESDATTCIQPHYTKEELLSLQQEFVRLQRESRLLDKQIATNEAALLVRQAELDRMTNEYNEQRLTLMEAEESLGVLDARLNDARYQFERLRRTNVLNTAFPIWYDGHIGVINGLHLGRLASKPVRLFELPPVHFNCLSGAGPSKGADHPRCYLSNFLSRRDITWPEINGALGQCAMLVTCLAKKLSYTFKNSVIIPMGSQSKIAALPNGTPLPLYNSSGSMRIFSSASFDNALVMLLDCVGQLQARVERPPVFCLPFKILDGGRIQDRSGSAFSIKCSTTTDENWTKALKMLLMDLKYLIAATVGKPERSTSKA</sequence>